<evidence type="ECO:0000313" key="3">
    <source>
        <dbReference type="Proteomes" id="UP000824242"/>
    </source>
</evidence>
<dbReference type="NCBIfam" id="TIGR01764">
    <property type="entry name" value="excise"/>
    <property type="match status" value="1"/>
</dbReference>
<organism evidence="2 3">
    <name type="scientific">Candidatus Caccousia avicola</name>
    <dbReference type="NCBI Taxonomy" id="2840721"/>
    <lineage>
        <taxon>Bacteria</taxon>
        <taxon>Bacillati</taxon>
        <taxon>Bacillota</taxon>
        <taxon>Clostridia</taxon>
        <taxon>Eubacteriales</taxon>
        <taxon>Oscillospiraceae</taxon>
        <taxon>Oscillospiraceae incertae sedis</taxon>
        <taxon>Candidatus Caccousia</taxon>
    </lineage>
</organism>
<evidence type="ECO:0000259" key="1">
    <source>
        <dbReference type="Pfam" id="PF12728"/>
    </source>
</evidence>
<dbReference type="Gene3D" id="3.90.105.50">
    <property type="match status" value="1"/>
</dbReference>
<dbReference type="SUPFAM" id="SSF46955">
    <property type="entry name" value="Putative DNA-binding domain"/>
    <property type="match status" value="1"/>
</dbReference>
<dbReference type="InterPro" id="IPR009061">
    <property type="entry name" value="DNA-bd_dom_put_sf"/>
</dbReference>
<reference evidence="2" key="2">
    <citation type="journal article" date="2021" name="PeerJ">
        <title>Extensive microbial diversity within the chicken gut microbiome revealed by metagenomics and culture.</title>
        <authorList>
            <person name="Gilroy R."/>
            <person name="Ravi A."/>
            <person name="Getino M."/>
            <person name="Pursley I."/>
            <person name="Horton D.L."/>
            <person name="Alikhan N.F."/>
            <person name="Baker D."/>
            <person name="Gharbi K."/>
            <person name="Hall N."/>
            <person name="Watson M."/>
            <person name="Adriaenssens E.M."/>
            <person name="Foster-Nyarko E."/>
            <person name="Jarju S."/>
            <person name="Secka A."/>
            <person name="Antonio M."/>
            <person name="Oren A."/>
            <person name="Chaudhuri R.R."/>
            <person name="La Ragione R."/>
            <person name="Hildebrand F."/>
            <person name="Pallen M.J."/>
        </authorList>
    </citation>
    <scope>NUCLEOTIDE SEQUENCE</scope>
    <source>
        <strain evidence="2">ChiSxjej1B13-7958</strain>
    </source>
</reference>
<dbReference type="AlphaFoldDB" id="A0A9D1DDC9"/>
<dbReference type="InterPro" id="IPR041657">
    <property type="entry name" value="HTH_17"/>
</dbReference>
<comment type="caution">
    <text evidence="2">The sequence shown here is derived from an EMBL/GenBank/DDBJ whole genome shotgun (WGS) entry which is preliminary data.</text>
</comment>
<evidence type="ECO:0000313" key="2">
    <source>
        <dbReference type="EMBL" id="HIR46155.1"/>
    </source>
</evidence>
<reference evidence="2" key="1">
    <citation type="submission" date="2020-10" db="EMBL/GenBank/DDBJ databases">
        <authorList>
            <person name="Gilroy R."/>
        </authorList>
    </citation>
    <scope>NUCLEOTIDE SEQUENCE</scope>
    <source>
        <strain evidence="2">ChiSxjej1B13-7958</strain>
    </source>
</reference>
<protein>
    <submittedName>
        <fullName evidence="2">Helix-turn-helix domain-containing protein</fullName>
    </submittedName>
</protein>
<dbReference type="GO" id="GO:0003677">
    <property type="term" value="F:DNA binding"/>
    <property type="evidence" value="ECO:0007669"/>
    <property type="project" value="InterPro"/>
</dbReference>
<dbReference type="Proteomes" id="UP000824242">
    <property type="component" value="Unassembled WGS sequence"/>
</dbReference>
<dbReference type="EMBL" id="DVGZ01000007">
    <property type="protein sequence ID" value="HIR46155.1"/>
    <property type="molecule type" value="Genomic_DNA"/>
</dbReference>
<sequence>MDEKLKRLTLSIPEAAEVLGVSKPLVYQLVHRADFPAFKVGSRILISAAQLEHWVEAQAGEGACMPNENT</sequence>
<proteinExistence type="predicted"/>
<dbReference type="InterPro" id="IPR038148">
    <property type="entry name" value="Tn1545/Tn916_Xis"/>
</dbReference>
<accession>A0A9D1DDC9</accession>
<dbReference type="InterPro" id="IPR010093">
    <property type="entry name" value="SinI_DNA-bd"/>
</dbReference>
<feature type="domain" description="Helix-turn-helix" evidence="1">
    <location>
        <begin position="10"/>
        <end position="58"/>
    </location>
</feature>
<name>A0A9D1DDC9_9FIRM</name>
<dbReference type="Pfam" id="PF12728">
    <property type="entry name" value="HTH_17"/>
    <property type="match status" value="1"/>
</dbReference>
<gene>
    <name evidence="2" type="ORF">IAB89_00645</name>
</gene>